<accession>A0A1J4MS22</accession>
<comment type="subcellular location">
    <subcellularLocation>
        <location evidence="1">Membrane</location>
        <topology evidence="1">Multi-pass membrane protein</topology>
    </subcellularLocation>
</comment>
<evidence type="ECO:0000256" key="1">
    <source>
        <dbReference type="ARBA" id="ARBA00004141"/>
    </source>
</evidence>
<feature type="region of interest" description="Disordered" evidence="6">
    <location>
        <begin position="511"/>
        <end position="583"/>
    </location>
</feature>
<feature type="transmembrane region" description="Helical" evidence="7">
    <location>
        <begin position="170"/>
        <end position="189"/>
    </location>
</feature>
<keyword evidence="10" id="KW-1185">Reference proteome</keyword>
<feature type="compositionally biased region" description="Basic residues" evidence="6">
    <location>
        <begin position="574"/>
        <end position="583"/>
    </location>
</feature>
<feature type="transmembrane region" description="Helical" evidence="7">
    <location>
        <begin position="235"/>
        <end position="262"/>
    </location>
</feature>
<dbReference type="VEuPathDB" id="CryptoDB:cand_023770"/>
<dbReference type="PANTHER" id="PTHR21229">
    <property type="entry name" value="LUNG SEVEN TRANSMEMBRANE RECEPTOR"/>
    <property type="match status" value="1"/>
</dbReference>
<keyword evidence="3" id="KW-0732">Signal</keyword>
<feature type="compositionally biased region" description="Basic and acidic residues" evidence="6">
    <location>
        <begin position="511"/>
        <end position="533"/>
    </location>
</feature>
<dbReference type="RefSeq" id="XP_067068880.1">
    <property type="nucleotide sequence ID" value="XM_067212607.1"/>
</dbReference>
<feature type="compositionally biased region" description="Basic and acidic residues" evidence="6">
    <location>
        <begin position="564"/>
        <end position="573"/>
    </location>
</feature>
<feature type="domain" description="GOST seven transmembrane" evidence="8">
    <location>
        <begin position="170"/>
        <end position="416"/>
    </location>
</feature>
<evidence type="ECO:0000256" key="6">
    <source>
        <dbReference type="SAM" id="MobiDB-lite"/>
    </source>
</evidence>
<organism evidence="9 10">
    <name type="scientific">Cryptosporidium andersoni</name>
    <dbReference type="NCBI Taxonomy" id="117008"/>
    <lineage>
        <taxon>Eukaryota</taxon>
        <taxon>Sar</taxon>
        <taxon>Alveolata</taxon>
        <taxon>Apicomplexa</taxon>
        <taxon>Conoidasida</taxon>
        <taxon>Coccidia</taxon>
        <taxon>Eucoccidiorida</taxon>
        <taxon>Eimeriorina</taxon>
        <taxon>Cryptosporidiidae</taxon>
        <taxon>Cryptosporidium</taxon>
    </lineage>
</organism>
<dbReference type="GO" id="GO:0005794">
    <property type="term" value="C:Golgi apparatus"/>
    <property type="evidence" value="ECO:0007669"/>
    <property type="project" value="TreeGrafter"/>
</dbReference>
<dbReference type="GO" id="GO:0016020">
    <property type="term" value="C:membrane"/>
    <property type="evidence" value="ECO:0007669"/>
    <property type="project" value="UniProtKB-SubCell"/>
</dbReference>
<dbReference type="EMBL" id="LRBS01000048">
    <property type="protein sequence ID" value="OII77034.1"/>
    <property type="molecule type" value="Genomic_DNA"/>
</dbReference>
<sequence length="583" mass="66863">MEPPASKSLMVHPYQFFVYSNNQLPNSLVEKPPIDSNPELIFDGITWKPSKKDLYPDFESMEITVLPSEDFQSYLESRKGKRFCCNEEDVLKGVCPRENTLLRPNIENSDWFTQPMSIKGQDVNSHILTKTGVYAIIISNCGTSREGTLAGVVSVKNAYGYLPATEYLKLSLYFVSCIIYTLLGIYWIYKCLRHHKQLVSMQYLTGVAIMLGLFETICWFLYYKSWNLQGVPLEIMYNISTVSSILKTTIVIMLTLMASLGMGVTISTIQDKYMIIRLYIVSFLYIAFSLLKEYVAQVQIFSNSSISATTTLFCVVPVAGLNGIIFFWVFHELSGLISKLKNQQQTEKLYIYRKFFFFLSGAVVMAINVFVVEIYIFSLSITKRWKYQWILHDTIPLAFTTFLIGILIWLWLPSENFKKYAAVTEIPIGVAVELESRNSVLNNKLACDRESATTNKDKIWDDHIEIPDINSDDEFSGERAPKKVIIETLEACKIDDPYEIEMLTNRRSLESPEKDISNFKSKSKQEVTRKKEFQSPTLLVSKVSKMYDEESLKSENEDSTNQEHINRLCEAKSTKFHGSKKIS</sequence>
<name>A0A1J4MS22_9CRYT</name>
<evidence type="ECO:0000259" key="8">
    <source>
        <dbReference type="Pfam" id="PF06814"/>
    </source>
</evidence>
<reference evidence="9 10" key="1">
    <citation type="submission" date="2016-10" db="EMBL/GenBank/DDBJ databases">
        <title>Reductive evolution of mitochondrial metabolism and differential evolution of invasion-related proteins in Cryptosporidium.</title>
        <authorList>
            <person name="Liu S."/>
            <person name="Roellig D.M."/>
            <person name="Guo Y."/>
            <person name="Li N."/>
            <person name="Frace M.A."/>
            <person name="Tang K."/>
            <person name="Zhang L."/>
            <person name="Feng Y."/>
            <person name="Xiao L."/>
        </authorList>
    </citation>
    <scope>NUCLEOTIDE SEQUENCE [LARGE SCALE GENOMIC DNA]</scope>
    <source>
        <strain evidence="9">30847</strain>
    </source>
</reference>
<feature type="transmembrane region" description="Helical" evidence="7">
    <location>
        <begin position="351"/>
        <end position="377"/>
    </location>
</feature>
<dbReference type="PANTHER" id="PTHR21229:SF1">
    <property type="entry name" value="GH17801P"/>
    <property type="match status" value="1"/>
</dbReference>
<feature type="transmembrane region" description="Helical" evidence="7">
    <location>
        <begin position="389"/>
        <end position="412"/>
    </location>
</feature>
<evidence type="ECO:0000256" key="7">
    <source>
        <dbReference type="SAM" id="Phobius"/>
    </source>
</evidence>
<feature type="transmembrane region" description="Helical" evidence="7">
    <location>
        <begin position="306"/>
        <end position="330"/>
    </location>
</feature>
<proteinExistence type="predicted"/>
<evidence type="ECO:0000256" key="2">
    <source>
        <dbReference type="ARBA" id="ARBA00022692"/>
    </source>
</evidence>
<feature type="transmembrane region" description="Helical" evidence="7">
    <location>
        <begin position="274"/>
        <end position="291"/>
    </location>
</feature>
<dbReference type="Proteomes" id="UP000186804">
    <property type="component" value="Unassembled WGS sequence"/>
</dbReference>
<dbReference type="AlphaFoldDB" id="A0A1J4MS22"/>
<evidence type="ECO:0000256" key="3">
    <source>
        <dbReference type="ARBA" id="ARBA00022729"/>
    </source>
</evidence>
<dbReference type="Pfam" id="PF06814">
    <property type="entry name" value="GOST_TM"/>
    <property type="match status" value="1"/>
</dbReference>
<evidence type="ECO:0000313" key="9">
    <source>
        <dbReference type="EMBL" id="OII77034.1"/>
    </source>
</evidence>
<comment type="caution">
    <text evidence="9">The sequence shown here is derived from an EMBL/GenBank/DDBJ whole genome shotgun (WGS) entry which is preliminary data.</text>
</comment>
<gene>
    <name evidence="9" type="ORF">cand_023770</name>
</gene>
<dbReference type="GeneID" id="92366561"/>
<evidence type="ECO:0000313" key="10">
    <source>
        <dbReference type="Proteomes" id="UP000186804"/>
    </source>
</evidence>
<evidence type="ECO:0000256" key="5">
    <source>
        <dbReference type="ARBA" id="ARBA00023136"/>
    </source>
</evidence>
<evidence type="ECO:0000256" key="4">
    <source>
        <dbReference type="ARBA" id="ARBA00022989"/>
    </source>
</evidence>
<keyword evidence="5 7" id="KW-0472">Membrane</keyword>
<keyword evidence="4 7" id="KW-1133">Transmembrane helix</keyword>
<keyword evidence="9" id="KW-0675">Receptor</keyword>
<keyword evidence="2 7" id="KW-0812">Transmembrane</keyword>
<protein>
    <submittedName>
        <fullName evidence="9">Lung seven transmembrane receptor family protein</fullName>
    </submittedName>
</protein>
<feature type="transmembrane region" description="Helical" evidence="7">
    <location>
        <begin position="201"/>
        <end position="223"/>
    </location>
</feature>
<dbReference type="InterPro" id="IPR009637">
    <property type="entry name" value="GPR107/GPR108-like"/>
</dbReference>
<dbReference type="OrthoDB" id="19932at2759"/>
<dbReference type="InterPro" id="IPR053937">
    <property type="entry name" value="GOST_TM"/>
</dbReference>
<feature type="compositionally biased region" description="Basic and acidic residues" evidence="6">
    <location>
        <begin position="545"/>
        <end position="556"/>
    </location>
</feature>